<proteinExistence type="predicted"/>
<keyword evidence="2" id="KW-0732">Signal</keyword>
<keyword evidence="4" id="KW-1015">Disulfide bond</keyword>
<dbReference type="AlphaFoldDB" id="A0AAR2KHF8"/>
<keyword evidence="9" id="KW-1185">Reference proteome</keyword>
<keyword evidence="5" id="KW-0325">Glycoprotein</keyword>
<dbReference type="FunFam" id="2.60.40.10:FF:000142">
    <property type="entry name" value="V-set domain-containing T-cell activation inhibitor 1"/>
    <property type="match status" value="1"/>
</dbReference>
<evidence type="ECO:0000256" key="1">
    <source>
        <dbReference type="ARBA" id="ARBA00004370"/>
    </source>
</evidence>
<dbReference type="PANTHER" id="PTHR24100:SF145">
    <property type="entry name" value="CD276 ANTIGEN"/>
    <property type="match status" value="1"/>
</dbReference>
<dbReference type="Ensembl" id="ENSPNAT00000055731.1">
    <property type="protein sequence ID" value="ENSPNAP00000063758.1"/>
    <property type="gene ID" value="ENSPNAG00000032129.1"/>
</dbReference>
<evidence type="ECO:0000313" key="8">
    <source>
        <dbReference type="Ensembl" id="ENSPNAP00000063758.1"/>
    </source>
</evidence>
<keyword evidence="3" id="KW-0472">Membrane</keyword>
<dbReference type="InterPro" id="IPR013106">
    <property type="entry name" value="Ig_V-set"/>
</dbReference>
<sequence>MLPVYPLQIPPEERAVVVPPGGSAVLNCPFSATYSLNLTNLIINWQHGETVVHSFYLGKDQLGRQGQIYKERTCLFMEEVLKGNAALSLNNVQPYHRGEYTCNVQNLMGQTKKSIQLIVAAPYGEPQMAVHYTCNYVVVTLSSSQGFPEPTVSWKHPDGRNVTTTELDTEGFYRVQSNLTLSLNTTQTVVVEMRLEILLQSFIKEITLHPLQGMTWPVDQVHCYPVDWFP</sequence>
<dbReference type="InterPro" id="IPR050504">
    <property type="entry name" value="IgSF_BTN/MOG"/>
</dbReference>
<feature type="domain" description="Ig-like" evidence="7">
    <location>
        <begin position="11"/>
        <end position="120"/>
    </location>
</feature>
<evidence type="ECO:0000313" key="9">
    <source>
        <dbReference type="Proteomes" id="UP001501920"/>
    </source>
</evidence>
<dbReference type="Gene3D" id="2.60.40.10">
    <property type="entry name" value="Immunoglobulins"/>
    <property type="match status" value="2"/>
</dbReference>
<reference evidence="8" key="3">
    <citation type="submission" date="2025-09" db="UniProtKB">
        <authorList>
            <consortium name="Ensembl"/>
        </authorList>
    </citation>
    <scope>IDENTIFICATION</scope>
</reference>
<reference evidence="8 9" key="1">
    <citation type="submission" date="2020-10" db="EMBL/GenBank/DDBJ databases">
        <title>Pygocentrus nattereri (red-bellied piranha) genome, fPygNat1, primary haplotype.</title>
        <authorList>
            <person name="Myers G."/>
            <person name="Meyer A."/>
            <person name="Karagic N."/>
            <person name="Pippel M."/>
            <person name="Winkler S."/>
            <person name="Tracey A."/>
            <person name="Wood J."/>
            <person name="Formenti G."/>
            <person name="Howe K."/>
            <person name="Fedrigo O."/>
            <person name="Jarvis E.D."/>
        </authorList>
    </citation>
    <scope>NUCLEOTIDE SEQUENCE [LARGE SCALE GENOMIC DNA]</scope>
</reference>
<dbReference type="PANTHER" id="PTHR24100">
    <property type="entry name" value="BUTYROPHILIN"/>
    <property type="match status" value="1"/>
</dbReference>
<dbReference type="SMART" id="SM00409">
    <property type="entry name" value="IG"/>
    <property type="match status" value="1"/>
</dbReference>
<accession>A0AAR2KHF8</accession>
<dbReference type="InterPro" id="IPR007110">
    <property type="entry name" value="Ig-like_dom"/>
</dbReference>
<name>A0AAR2KHF8_PYGNA</name>
<keyword evidence="6" id="KW-0393">Immunoglobulin domain</keyword>
<evidence type="ECO:0000256" key="3">
    <source>
        <dbReference type="ARBA" id="ARBA00023136"/>
    </source>
</evidence>
<evidence type="ECO:0000256" key="6">
    <source>
        <dbReference type="ARBA" id="ARBA00023319"/>
    </source>
</evidence>
<evidence type="ECO:0000256" key="4">
    <source>
        <dbReference type="ARBA" id="ARBA00023157"/>
    </source>
</evidence>
<dbReference type="SUPFAM" id="SSF48726">
    <property type="entry name" value="Immunoglobulin"/>
    <property type="match status" value="1"/>
</dbReference>
<dbReference type="GO" id="GO:1903037">
    <property type="term" value="P:regulation of leukocyte cell-cell adhesion"/>
    <property type="evidence" value="ECO:0007669"/>
    <property type="project" value="UniProtKB-ARBA"/>
</dbReference>
<dbReference type="GO" id="GO:0005102">
    <property type="term" value="F:signaling receptor binding"/>
    <property type="evidence" value="ECO:0007669"/>
    <property type="project" value="TreeGrafter"/>
</dbReference>
<evidence type="ECO:0000256" key="5">
    <source>
        <dbReference type="ARBA" id="ARBA00023180"/>
    </source>
</evidence>
<dbReference type="Pfam" id="PF07686">
    <property type="entry name" value="V-set"/>
    <property type="match status" value="1"/>
</dbReference>
<dbReference type="GO" id="GO:0050863">
    <property type="term" value="P:regulation of T cell activation"/>
    <property type="evidence" value="ECO:0007669"/>
    <property type="project" value="UniProtKB-ARBA"/>
</dbReference>
<dbReference type="GO" id="GO:0001817">
    <property type="term" value="P:regulation of cytokine production"/>
    <property type="evidence" value="ECO:0007669"/>
    <property type="project" value="TreeGrafter"/>
</dbReference>
<dbReference type="PROSITE" id="PS50835">
    <property type="entry name" value="IG_LIKE"/>
    <property type="match status" value="1"/>
</dbReference>
<dbReference type="InterPro" id="IPR003599">
    <property type="entry name" value="Ig_sub"/>
</dbReference>
<organism evidence="8 9">
    <name type="scientific">Pygocentrus nattereri</name>
    <name type="common">Red-bellied piranha</name>
    <dbReference type="NCBI Taxonomy" id="42514"/>
    <lineage>
        <taxon>Eukaryota</taxon>
        <taxon>Metazoa</taxon>
        <taxon>Chordata</taxon>
        <taxon>Craniata</taxon>
        <taxon>Vertebrata</taxon>
        <taxon>Euteleostomi</taxon>
        <taxon>Actinopterygii</taxon>
        <taxon>Neopterygii</taxon>
        <taxon>Teleostei</taxon>
        <taxon>Ostariophysi</taxon>
        <taxon>Characiformes</taxon>
        <taxon>Characoidei</taxon>
        <taxon>Pygocentrus</taxon>
    </lineage>
</organism>
<reference evidence="8" key="2">
    <citation type="submission" date="2025-08" db="UniProtKB">
        <authorList>
            <consortium name="Ensembl"/>
        </authorList>
    </citation>
    <scope>IDENTIFICATION</scope>
</reference>
<dbReference type="InterPro" id="IPR013783">
    <property type="entry name" value="Ig-like_fold"/>
</dbReference>
<dbReference type="GeneTree" id="ENSGT00940000154641"/>
<evidence type="ECO:0000256" key="2">
    <source>
        <dbReference type="ARBA" id="ARBA00022729"/>
    </source>
</evidence>
<protein>
    <recommendedName>
        <fullName evidence="7">Ig-like domain-containing protein</fullName>
    </recommendedName>
</protein>
<comment type="subcellular location">
    <subcellularLocation>
        <location evidence="1">Membrane</location>
    </subcellularLocation>
</comment>
<dbReference type="GO" id="GO:0009897">
    <property type="term" value="C:external side of plasma membrane"/>
    <property type="evidence" value="ECO:0007669"/>
    <property type="project" value="TreeGrafter"/>
</dbReference>
<dbReference type="GO" id="GO:0050852">
    <property type="term" value="P:T cell receptor signaling pathway"/>
    <property type="evidence" value="ECO:0007669"/>
    <property type="project" value="TreeGrafter"/>
</dbReference>
<dbReference type="InterPro" id="IPR036179">
    <property type="entry name" value="Ig-like_dom_sf"/>
</dbReference>
<evidence type="ECO:0000259" key="7">
    <source>
        <dbReference type="PROSITE" id="PS50835"/>
    </source>
</evidence>
<dbReference type="Proteomes" id="UP001501920">
    <property type="component" value="Chromosome 24"/>
</dbReference>